<keyword evidence="11 24" id="KW-0812">Transmembrane</keyword>
<comment type="pathway">
    <text evidence="4">Lipid metabolism.</text>
</comment>
<feature type="transmembrane region" description="Helical" evidence="24">
    <location>
        <begin position="12"/>
        <end position="31"/>
    </location>
</feature>
<evidence type="ECO:0000256" key="8">
    <source>
        <dbReference type="ARBA" id="ARBA00022475"/>
    </source>
</evidence>
<evidence type="ECO:0000256" key="7">
    <source>
        <dbReference type="ARBA" id="ARBA00019373"/>
    </source>
</evidence>
<evidence type="ECO:0000256" key="12">
    <source>
        <dbReference type="ARBA" id="ARBA00022695"/>
    </source>
</evidence>
<keyword evidence="26" id="KW-1185">Reference proteome</keyword>
<proteinExistence type="inferred from homology"/>
<protein>
    <recommendedName>
        <fullName evidence="7">Phosphatidate cytidylyltransferase</fullName>
        <ecNumber evidence="6">2.7.7.41</ecNumber>
    </recommendedName>
    <alternativeName>
        <fullName evidence="20">CDP-DAG synthase</fullName>
    </alternativeName>
    <alternativeName>
        <fullName evidence="22">CDP-DG synthase</fullName>
    </alternativeName>
    <alternativeName>
        <fullName evidence="18">CDP-diacylglycerol synthase</fullName>
    </alternativeName>
    <alternativeName>
        <fullName evidence="21">CDP-diglyceride pyrophosphorylase</fullName>
    </alternativeName>
    <alternativeName>
        <fullName evidence="23">CDP-diglyceride synthase</fullName>
    </alternativeName>
    <alternativeName>
        <fullName evidence="19">CTP:phosphatidate cytidylyltransferase</fullName>
    </alternativeName>
</protein>
<dbReference type="EMBL" id="CP002049">
    <property type="protein sequence ID" value="ADI15890.1"/>
    <property type="molecule type" value="Genomic_DNA"/>
</dbReference>
<keyword evidence="8" id="KW-1003">Cell membrane</keyword>
<evidence type="ECO:0000256" key="16">
    <source>
        <dbReference type="ARBA" id="ARBA00023209"/>
    </source>
</evidence>
<dbReference type="RefSeq" id="WP_013179249.1">
    <property type="nucleotide sequence ID" value="NC_014221.1"/>
</dbReference>
<evidence type="ECO:0000256" key="14">
    <source>
        <dbReference type="ARBA" id="ARBA00023098"/>
    </source>
</evidence>
<evidence type="ECO:0000256" key="3">
    <source>
        <dbReference type="ARBA" id="ARBA00005119"/>
    </source>
</evidence>
<evidence type="ECO:0000256" key="11">
    <source>
        <dbReference type="ARBA" id="ARBA00022692"/>
    </source>
</evidence>
<evidence type="ECO:0000256" key="2">
    <source>
        <dbReference type="ARBA" id="ARBA00004651"/>
    </source>
</evidence>
<keyword evidence="15 24" id="KW-0472">Membrane</keyword>
<comment type="catalytic activity">
    <reaction evidence="1">
        <text>a 1,2-diacyl-sn-glycero-3-phosphate + CTP + H(+) = a CDP-1,2-diacyl-sn-glycerol + diphosphate</text>
        <dbReference type="Rhea" id="RHEA:16229"/>
        <dbReference type="ChEBI" id="CHEBI:15378"/>
        <dbReference type="ChEBI" id="CHEBI:33019"/>
        <dbReference type="ChEBI" id="CHEBI:37563"/>
        <dbReference type="ChEBI" id="CHEBI:58332"/>
        <dbReference type="ChEBI" id="CHEBI:58608"/>
        <dbReference type="EC" id="2.7.7.41"/>
    </reaction>
</comment>
<feature type="transmembrane region" description="Helical" evidence="24">
    <location>
        <begin position="154"/>
        <end position="175"/>
    </location>
</feature>
<dbReference type="GO" id="GO:0004605">
    <property type="term" value="F:phosphatidate cytidylyltransferase activity"/>
    <property type="evidence" value="ECO:0007669"/>
    <property type="project" value="UniProtKB-EC"/>
</dbReference>
<evidence type="ECO:0000256" key="1">
    <source>
        <dbReference type="ARBA" id="ARBA00001698"/>
    </source>
</evidence>
<dbReference type="eggNOG" id="COG4589">
    <property type="taxonomic scope" value="Bacteria"/>
</dbReference>
<dbReference type="PANTHER" id="PTHR46382:SF1">
    <property type="entry name" value="PHOSPHATIDATE CYTIDYLYLTRANSFERASE"/>
    <property type="match status" value="1"/>
</dbReference>
<comment type="similarity">
    <text evidence="5">Belongs to the CDS family.</text>
</comment>
<dbReference type="PANTHER" id="PTHR46382">
    <property type="entry name" value="PHOSPHATIDATE CYTIDYLYLTRANSFERASE"/>
    <property type="match status" value="1"/>
</dbReference>
<evidence type="ECO:0000256" key="22">
    <source>
        <dbReference type="ARBA" id="ARBA00032743"/>
    </source>
</evidence>
<dbReference type="GO" id="GO:0005886">
    <property type="term" value="C:plasma membrane"/>
    <property type="evidence" value="ECO:0007669"/>
    <property type="project" value="UniProtKB-SubCell"/>
</dbReference>
<keyword evidence="12 25" id="KW-0548">Nucleotidyltransferase</keyword>
<dbReference type="GO" id="GO:0016024">
    <property type="term" value="P:CDP-diacylglycerol biosynthetic process"/>
    <property type="evidence" value="ECO:0007669"/>
    <property type="project" value="TreeGrafter"/>
</dbReference>
<evidence type="ECO:0000256" key="6">
    <source>
        <dbReference type="ARBA" id="ARBA00012487"/>
    </source>
</evidence>
<feature type="transmembrane region" description="Helical" evidence="24">
    <location>
        <begin position="65"/>
        <end position="84"/>
    </location>
</feature>
<reference evidence="25 26" key="2">
    <citation type="journal article" date="2011" name="Stand. Genomic Sci.">
        <title>Complete genome sequence of Truepera radiovictrix type strain (RQ-24).</title>
        <authorList>
            <person name="Ivanova N."/>
            <person name="Rohde C."/>
            <person name="Munk C."/>
            <person name="Nolan M."/>
            <person name="Lucas S."/>
            <person name="Del Rio T.G."/>
            <person name="Tice H."/>
            <person name="Deshpande S."/>
            <person name="Cheng J.F."/>
            <person name="Tapia R."/>
            <person name="Han C."/>
            <person name="Goodwin L."/>
            <person name="Pitluck S."/>
            <person name="Liolios K."/>
            <person name="Mavromatis K."/>
            <person name="Mikhailova N."/>
            <person name="Pati A."/>
            <person name="Chen A."/>
            <person name="Palaniappan K."/>
            <person name="Land M."/>
            <person name="Hauser L."/>
            <person name="Chang Y.J."/>
            <person name="Jeffries C.D."/>
            <person name="Brambilla E."/>
            <person name="Rohde M."/>
            <person name="Goker M."/>
            <person name="Tindall B.J."/>
            <person name="Woyke T."/>
            <person name="Bristow J."/>
            <person name="Eisen J.A."/>
            <person name="Markowitz V."/>
            <person name="Hugenholtz P."/>
            <person name="Kyrpides N.C."/>
            <person name="Klenk H.P."/>
            <person name="Lapidus A."/>
        </authorList>
    </citation>
    <scope>NUCLEOTIDE SEQUENCE [LARGE SCALE GENOMIC DNA]</scope>
    <source>
        <strain evidence="26">DSM 17093 / CIP 108686 / LMG 22925 / RQ-24</strain>
    </source>
</reference>
<evidence type="ECO:0000256" key="24">
    <source>
        <dbReference type="SAM" id="Phobius"/>
    </source>
</evidence>
<evidence type="ECO:0000256" key="10">
    <source>
        <dbReference type="ARBA" id="ARBA00022679"/>
    </source>
</evidence>
<name>D7CV63_TRURR</name>
<evidence type="ECO:0000256" key="18">
    <source>
        <dbReference type="ARBA" id="ARBA00029893"/>
    </source>
</evidence>
<keyword evidence="17" id="KW-1208">Phospholipid metabolism</keyword>
<gene>
    <name evidence="25" type="ordered locus">Trad_2788</name>
</gene>
<comment type="subcellular location">
    <subcellularLocation>
        <location evidence="2">Cell membrane</location>
        <topology evidence="2">Multi-pass membrane protein</topology>
    </subcellularLocation>
</comment>
<evidence type="ECO:0000256" key="13">
    <source>
        <dbReference type="ARBA" id="ARBA00022989"/>
    </source>
</evidence>
<evidence type="ECO:0000256" key="9">
    <source>
        <dbReference type="ARBA" id="ARBA00022516"/>
    </source>
</evidence>
<comment type="pathway">
    <text evidence="3">Phospholipid metabolism; CDP-diacylglycerol biosynthesis; CDP-diacylglycerol from sn-glycerol 3-phosphate: step 3/3.</text>
</comment>
<keyword evidence="9" id="KW-0444">Lipid biosynthesis</keyword>
<feature type="transmembrane region" description="Helical" evidence="24">
    <location>
        <begin position="271"/>
        <end position="290"/>
    </location>
</feature>
<evidence type="ECO:0000256" key="19">
    <source>
        <dbReference type="ARBA" id="ARBA00031825"/>
    </source>
</evidence>
<sequence length="291" mass="31986">MTRLRVRPPYTRIISALIALGAALLIVWLGIPLLAPAYLLLSLVALQEYAVLMNLRGVPIRRRSLWVATLLTLPASLPVTYTGLFDMQPLFAGVSWREALLGLFALYLIGLEVIHPNDRSVESVIYTLFGYLYIPWLLGYAITLRYTPDGVLGLWYLMIPILAIIASDAGAYIFGKLFGRRKLAPQVSPNKTLEGAFGGLASAIVIVSLVTFVLELVLGLRVDIYDTLLFSVLVASAAQLGDLFESLIKRWAGVKDAGFFLPGHGGALDRIDSMLFAVPVTYYFVVLVVLR</sequence>
<evidence type="ECO:0000313" key="26">
    <source>
        <dbReference type="Proteomes" id="UP000000379"/>
    </source>
</evidence>
<feature type="transmembrane region" description="Helical" evidence="24">
    <location>
        <begin position="90"/>
        <end position="111"/>
    </location>
</feature>
<accession>D7CV63</accession>
<dbReference type="KEGG" id="tra:Trad_2788"/>
<keyword evidence="10" id="KW-0808">Transferase</keyword>
<evidence type="ECO:0000256" key="5">
    <source>
        <dbReference type="ARBA" id="ARBA00010185"/>
    </source>
</evidence>
<dbReference type="EC" id="2.7.7.41" evidence="6"/>
<keyword evidence="16" id="KW-0594">Phospholipid biosynthesis</keyword>
<keyword evidence="14" id="KW-0443">Lipid metabolism</keyword>
<feature type="transmembrane region" description="Helical" evidence="24">
    <location>
        <begin position="123"/>
        <end position="142"/>
    </location>
</feature>
<evidence type="ECO:0000256" key="20">
    <source>
        <dbReference type="ARBA" id="ARBA00032253"/>
    </source>
</evidence>
<dbReference type="Pfam" id="PF01148">
    <property type="entry name" value="CTP_transf_1"/>
    <property type="match status" value="1"/>
</dbReference>
<keyword evidence="13 24" id="KW-1133">Transmembrane helix</keyword>
<evidence type="ECO:0000313" key="25">
    <source>
        <dbReference type="EMBL" id="ADI15890.1"/>
    </source>
</evidence>
<feature type="transmembrane region" description="Helical" evidence="24">
    <location>
        <begin position="37"/>
        <end position="53"/>
    </location>
</feature>
<evidence type="ECO:0000256" key="17">
    <source>
        <dbReference type="ARBA" id="ARBA00023264"/>
    </source>
</evidence>
<reference evidence="26" key="1">
    <citation type="submission" date="2010-05" db="EMBL/GenBank/DDBJ databases">
        <title>The complete genome of Truepera radiovictris DSM 17093.</title>
        <authorList>
            <consortium name="US DOE Joint Genome Institute (JGI-PGF)"/>
            <person name="Lucas S."/>
            <person name="Copeland A."/>
            <person name="Lapidus A."/>
            <person name="Glavina del Rio T."/>
            <person name="Dalin E."/>
            <person name="Tice H."/>
            <person name="Bruce D."/>
            <person name="Goodwin L."/>
            <person name="Pitluck S."/>
            <person name="Kyrpides N."/>
            <person name="Mavromatis K."/>
            <person name="Ovchinnikova G."/>
            <person name="Munk A.C."/>
            <person name="Detter J.C."/>
            <person name="Han C."/>
            <person name="Tapia R."/>
            <person name="Land M."/>
            <person name="Hauser L."/>
            <person name="Markowitz V."/>
            <person name="Cheng J.-F."/>
            <person name="Hugenholtz P."/>
            <person name="Woyke T."/>
            <person name="Wu D."/>
            <person name="Tindall B."/>
            <person name="Pomrenke H.G."/>
            <person name="Brambilla E."/>
            <person name="Klenk H.-P."/>
            <person name="Eisen J.A."/>
        </authorList>
    </citation>
    <scope>NUCLEOTIDE SEQUENCE [LARGE SCALE GENOMIC DNA]</scope>
    <source>
        <strain evidence="26">DSM 17093 / CIP 108686 / LMG 22925 / RQ-24</strain>
    </source>
</reference>
<evidence type="ECO:0000256" key="4">
    <source>
        <dbReference type="ARBA" id="ARBA00005189"/>
    </source>
</evidence>
<evidence type="ECO:0000256" key="21">
    <source>
        <dbReference type="ARBA" id="ARBA00032396"/>
    </source>
</evidence>
<evidence type="ECO:0000256" key="15">
    <source>
        <dbReference type="ARBA" id="ARBA00023136"/>
    </source>
</evidence>
<dbReference type="HOGENOM" id="CLU_037294_3_1_0"/>
<dbReference type="STRING" id="649638.Trad_2788"/>
<organism evidence="25 26">
    <name type="scientific">Truepera radiovictrix (strain DSM 17093 / CIP 108686 / LMG 22925 / RQ-24)</name>
    <dbReference type="NCBI Taxonomy" id="649638"/>
    <lineage>
        <taxon>Bacteria</taxon>
        <taxon>Thermotogati</taxon>
        <taxon>Deinococcota</taxon>
        <taxon>Deinococci</taxon>
        <taxon>Trueperales</taxon>
        <taxon>Trueperaceae</taxon>
        <taxon>Truepera</taxon>
    </lineage>
</organism>
<dbReference type="Proteomes" id="UP000000379">
    <property type="component" value="Chromosome"/>
</dbReference>
<dbReference type="AlphaFoldDB" id="D7CV63"/>
<feature type="transmembrane region" description="Helical" evidence="24">
    <location>
        <begin position="196"/>
        <end position="220"/>
    </location>
</feature>
<evidence type="ECO:0000256" key="23">
    <source>
        <dbReference type="ARBA" id="ARBA00033406"/>
    </source>
</evidence>